<keyword evidence="3" id="KW-1185">Reference proteome</keyword>
<proteinExistence type="predicted"/>
<comment type="caution">
    <text evidence="2">The sequence shown here is derived from an EMBL/GenBank/DDBJ whole genome shotgun (WGS) entry which is preliminary data.</text>
</comment>
<name>A0A5C6E6R4_9BACT</name>
<feature type="region of interest" description="Disordered" evidence="1">
    <location>
        <begin position="403"/>
        <end position="430"/>
    </location>
</feature>
<reference evidence="2 3" key="1">
    <citation type="submission" date="2019-02" db="EMBL/GenBank/DDBJ databases">
        <title>Deep-cultivation of Planctomycetes and their phenomic and genomic characterization uncovers novel biology.</title>
        <authorList>
            <person name="Wiegand S."/>
            <person name="Jogler M."/>
            <person name="Boedeker C."/>
            <person name="Pinto D."/>
            <person name="Vollmers J."/>
            <person name="Rivas-Marin E."/>
            <person name="Kohn T."/>
            <person name="Peeters S.H."/>
            <person name="Heuer A."/>
            <person name="Rast P."/>
            <person name="Oberbeckmann S."/>
            <person name="Bunk B."/>
            <person name="Jeske O."/>
            <person name="Meyerdierks A."/>
            <person name="Storesund J.E."/>
            <person name="Kallscheuer N."/>
            <person name="Luecker S."/>
            <person name="Lage O.M."/>
            <person name="Pohl T."/>
            <person name="Merkel B.J."/>
            <person name="Hornburger P."/>
            <person name="Mueller R.-W."/>
            <person name="Bruemmer F."/>
            <person name="Labrenz M."/>
            <person name="Spormann A.M."/>
            <person name="Op Den Camp H."/>
            <person name="Overmann J."/>
            <person name="Amann R."/>
            <person name="Jetten M.S.M."/>
            <person name="Mascher T."/>
            <person name="Medema M.H."/>
            <person name="Devos D.P."/>
            <person name="Kaster A.-K."/>
            <person name="Ovreas L."/>
            <person name="Rohde M."/>
            <person name="Galperin M.Y."/>
            <person name="Jogler C."/>
        </authorList>
    </citation>
    <scope>NUCLEOTIDE SEQUENCE [LARGE SCALE GENOMIC DNA]</scope>
    <source>
        <strain evidence="2 3">Poly59</strain>
    </source>
</reference>
<accession>A0A5C6E6R4</accession>
<sequence length="430" mass="49383">MEAESDSRIKISDAVGKFLHDLDGIKSAEEIACSLIQVLAKQSGDKYEKLLVEFGTETDEESEESTILVPVERDKEFRDAQRQRNLTNSAIYQTPRALLVAMVSSFDAYLGRLLRCVFYLRPERIDSSERTLTFSQLVSLDSIDAAREHVISKEIETFLRKSHVEHFDVLEKLLDMPLRKGLDSWPRFVEVTQRRNLFVHSDGVVSEQYVAICQENKVNLGDTKVGDHLFLDHSYFRDAFECLYEIGVKLAHVIWRKLSPDQLEESDASLNQVCYELLQFRRFRLAHNILHFATEDLKKHNSALNRRMLIVNRAIAAKFGKIESDPSPLELEDWSDCGLPFRLALAVLSDQFDLACDIMRQLGTEHELVNRKAYGNWPLFLEFRKNDGFLETYRDLFGAEFNVSKTPDQPDQNTDQPYADGSDEKGVTDS</sequence>
<dbReference type="EMBL" id="SJPX01000009">
    <property type="protein sequence ID" value="TWU44490.1"/>
    <property type="molecule type" value="Genomic_DNA"/>
</dbReference>
<protein>
    <submittedName>
        <fullName evidence="2">Uncharacterized protein</fullName>
    </submittedName>
</protein>
<dbReference type="Proteomes" id="UP000317977">
    <property type="component" value="Unassembled WGS sequence"/>
</dbReference>
<dbReference type="OrthoDB" id="7061055at2"/>
<organism evidence="2 3">
    <name type="scientific">Rubripirellula reticaptiva</name>
    <dbReference type="NCBI Taxonomy" id="2528013"/>
    <lineage>
        <taxon>Bacteria</taxon>
        <taxon>Pseudomonadati</taxon>
        <taxon>Planctomycetota</taxon>
        <taxon>Planctomycetia</taxon>
        <taxon>Pirellulales</taxon>
        <taxon>Pirellulaceae</taxon>
        <taxon>Rubripirellula</taxon>
    </lineage>
</organism>
<dbReference type="AlphaFoldDB" id="A0A5C6E6R4"/>
<evidence type="ECO:0000313" key="3">
    <source>
        <dbReference type="Proteomes" id="UP000317977"/>
    </source>
</evidence>
<feature type="compositionally biased region" description="Polar residues" evidence="1">
    <location>
        <begin position="403"/>
        <end position="416"/>
    </location>
</feature>
<evidence type="ECO:0000313" key="2">
    <source>
        <dbReference type="EMBL" id="TWU44490.1"/>
    </source>
</evidence>
<dbReference type="RefSeq" id="WP_146537619.1">
    <property type="nucleotide sequence ID" value="NZ_SJPX01000009.1"/>
</dbReference>
<gene>
    <name evidence="2" type="ORF">Poly59_61440</name>
</gene>
<evidence type="ECO:0000256" key="1">
    <source>
        <dbReference type="SAM" id="MobiDB-lite"/>
    </source>
</evidence>